<name>A0ABT3WP86_9PROT</name>
<accession>A0ABT3WP86</accession>
<protein>
    <submittedName>
        <fullName evidence="1">Uncharacterized protein</fullName>
    </submittedName>
</protein>
<comment type="caution">
    <text evidence="1">The sequence shown here is derived from an EMBL/GenBank/DDBJ whole genome shotgun (WGS) entry which is preliminary data.</text>
</comment>
<evidence type="ECO:0000313" key="1">
    <source>
        <dbReference type="EMBL" id="MCX5619935.1"/>
    </source>
</evidence>
<dbReference type="RefSeq" id="WP_155579577.1">
    <property type="nucleotide sequence ID" value="NZ_JANIDX010000005.1"/>
</dbReference>
<dbReference type="EMBL" id="JANIDX010000005">
    <property type="protein sequence ID" value="MCX5619935.1"/>
    <property type="molecule type" value="Genomic_DNA"/>
</dbReference>
<gene>
    <name evidence="1" type="ORF">NQF89_05805</name>
</gene>
<sequence length="119" mass="13246">MSKGTIIQAAALVQRLAMVLDDSCHKLSDVQEAVARYIATGNLNAEQMERLQELDALTQEIEAVRSVLKRMGCSMANLDNLNYSSDSILKDVHLSQVRHILNHGKDLNDKEIHGDVTLF</sequence>
<keyword evidence="2" id="KW-1185">Reference proteome</keyword>
<organism evidence="1 2">
    <name type="scientific">Bombella pollinis</name>
    <dbReference type="NCBI Taxonomy" id="2967337"/>
    <lineage>
        <taxon>Bacteria</taxon>
        <taxon>Pseudomonadati</taxon>
        <taxon>Pseudomonadota</taxon>
        <taxon>Alphaproteobacteria</taxon>
        <taxon>Acetobacterales</taxon>
        <taxon>Acetobacteraceae</taxon>
        <taxon>Bombella</taxon>
    </lineage>
</organism>
<dbReference type="Proteomes" id="UP001165575">
    <property type="component" value="Unassembled WGS sequence"/>
</dbReference>
<evidence type="ECO:0000313" key="2">
    <source>
        <dbReference type="Proteomes" id="UP001165575"/>
    </source>
</evidence>
<proteinExistence type="predicted"/>
<reference evidence="1 2" key="1">
    <citation type="submission" date="2022-07" db="EMBL/GenBank/DDBJ databases">
        <title>Bombella genomes.</title>
        <authorList>
            <person name="Harer L."/>
            <person name="Styblova S."/>
            <person name="Ehrmann M."/>
        </authorList>
    </citation>
    <scope>NUCLEOTIDE SEQUENCE [LARGE SCALE GENOMIC DNA]</scope>
    <source>
        <strain evidence="1 2">TMW 2.2556</strain>
    </source>
</reference>